<sequence>MHVNKLDDILDLNHLRRDLYFKIYEEILEGVQQG</sequence>
<dbReference type="AlphaFoldDB" id="A0A2N9AR42"/>
<gene>
    <name evidence="1" type="ORF">TK0001_3191</name>
</gene>
<proteinExistence type="predicted"/>
<reference evidence="2" key="1">
    <citation type="submission" date="2017-10" db="EMBL/GenBank/DDBJ databases">
        <authorList>
            <person name="Regsiter A."/>
            <person name="William W."/>
        </authorList>
    </citation>
    <scope>NUCLEOTIDE SEQUENCE [LARGE SCALE GENOMIC DNA]</scope>
</reference>
<evidence type="ECO:0000313" key="1">
    <source>
        <dbReference type="EMBL" id="SOR29793.1"/>
    </source>
</evidence>
<dbReference type="Proteomes" id="UP000233769">
    <property type="component" value="Chromosome tk0001"/>
</dbReference>
<accession>A0A2N9AR42</accession>
<organism evidence="1 2">
    <name type="scientific">Methylorubrum extorquens</name>
    <name type="common">Methylobacterium dichloromethanicum</name>
    <name type="synonym">Methylobacterium extorquens</name>
    <dbReference type="NCBI Taxonomy" id="408"/>
    <lineage>
        <taxon>Bacteria</taxon>
        <taxon>Pseudomonadati</taxon>
        <taxon>Pseudomonadota</taxon>
        <taxon>Alphaproteobacteria</taxon>
        <taxon>Hyphomicrobiales</taxon>
        <taxon>Methylobacteriaceae</taxon>
        <taxon>Methylorubrum</taxon>
    </lineage>
</organism>
<evidence type="ECO:0000313" key="2">
    <source>
        <dbReference type="Proteomes" id="UP000233769"/>
    </source>
</evidence>
<dbReference type="EMBL" id="LT962688">
    <property type="protein sequence ID" value="SOR29793.1"/>
    <property type="molecule type" value="Genomic_DNA"/>
</dbReference>
<protein>
    <submittedName>
        <fullName evidence="1">Uncharacterized protein</fullName>
    </submittedName>
</protein>
<name>A0A2N9AR42_METEX</name>